<reference evidence="2" key="1">
    <citation type="journal article" date="2019" name="Int. J. Syst. Evol. Microbiol.">
        <title>The Global Catalogue of Microorganisms (GCM) 10K type strain sequencing project: providing services to taxonomists for standard genome sequencing and annotation.</title>
        <authorList>
            <consortium name="The Broad Institute Genomics Platform"/>
            <consortium name="The Broad Institute Genome Sequencing Center for Infectious Disease"/>
            <person name="Wu L."/>
            <person name="Ma J."/>
        </authorList>
    </citation>
    <scope>NUCLEOTIDE SEQUENCE [LARGE SCALE GENOMIC DNA]</scope>
    <source>
        <strain evidence="2">JCM 4866</strain>
    </source>
</reference>
<organism evidence="1 2">
    <name type="scientific">Streptomyces lomondensis</name>
    <dbReference type="NCBI Taxonomy" id="68229"/>
    <lineage>
        <taxon>Bacteria</taxon>
        <taxon>Bacillati</taxon>
        <taxon>Actinomycetota</taxon>
        <taxon>Actinomycetes</taxon>
        <taxon>Kitasatosporales</taxon>
        <taxon>Streptomycetaceae</taxon>
        <taxon>Streptomyces</taxon>
    </lineage>
</organism>
<gene>
    <name evidence="1" type="ORF">GCM10010383_17510</name>
</gene>
<sequence length="229" mass="24817">MDTPTISFHDSFKDPHAELWFGEPAGYTALPVDALLPAPDSPDADKLRASVAPFLDSLPDEMVRQQFIAQFAYGQRLVAALCDIGTVHCSIGLHRDDVEDRGADIGPPLLSLFTISWHDTKPAPRGVTAARAVTATGNHAHIEFLELSCGPAAFSETMLTASADSDLSQQPLLQIHAHLPHPDCKRLAVLTVSTTAVSRREEYREILRQIAGTVSFTNPLEAEPGDDID</sequence>
<dbReference type="Proteomes" id="UP000617743">
    <property type="component" value="Unassembled WGS sequence"/>
</dbReference>
<dbReference type="EMBL" id="BMWC01000002">
    <property type="protein sequence ID" value="GGW88824.1"/>
    <property type="molecule type" value="Genomic_DNA"/>
</dbReference>
<evidence type="ECO:0000313" key="1">
    <source>
        <dbReference type="EMBL" id="GGW88824.1"/>
    </source>
</evidence>
<dbReference type="RefSeq" id="WP_190049585.1">
    <property type="nucleotide sequence ID" value="NZ_BMWC01000002.1"/>
</dbReference>
<name>A0ABQ2X095_9ACTN</name>
<keyword evidence="2" id="KW-1185">Reference proteome</keyword>
<protein>
    <submittedName>
        <fullName evidence="1">Uncharacterized protein</fullName>
    </submittedName>
</protein>
<comment type="caution">
    <text evidence="1">The sequence shown here is derived from an EMBL/GenBank/DDBJ whole genome shotgun (WGS) entry which is preliminary data.</text>
</comment>
<accession>A0ABQ2X095</accession>
<evidence type="ECO:0000313" key="2">
    <source>
        <dbReference type="Proteomes" id="UP000617743"/>
    </source>
</evidence>
<proteinExistence type="predicted"/>